<evidence type="ECO:0000256" key="1">
    <source>
        <dbReference type="SAM" id="Phobius"/>
    </source>
</evidence>
<evidence type="ECO:0000313" key="2">
    <source>
        <dbReference type="EMBL" id="PIY90713.1"/>
    </source>
</evidence>
<reference evidence="3" key="1">
    <citation type="submission" date="2017-09" db="EMBL/GenBank/DDBJ databases">
        <title>Depth-based differentiation of microbial function through sediment-hosted aquifers and enrichment of novel symbionts in the deep terrestrial subsurface.</title>
        <authorList>
            <person name="Probst A.J."/>
            <person name="Ladd B."/>
            <person name="Jarett J.K."/>
            <person name="Geller-Mcgrath D.E."/>
            <person name="Sieber C.M.K."/>
            <person name="Emerson J.B."/>
            <person name="Anantharaman K."/>
            <person name="Thomas B.C."/>
            <person name="Malmstrom R."/>
            <person name="Stieglmeier M."/>
            <person name="Klingl A."/>
            <person name="Woyke T."/>
            <person name="Ryan C.M."/>
            <person name="Banfield J.F."/>
        </authorList>
    </citation>
    <scope>NUCLEOTIDE SEQUENCE [LARGE SCALE GENOMIC DNA]</scope>
</reference>
<proteinExistence type="predicted"/>
<keyword evidence="1" id="KW-1133">Transmembrane helix</keyword>
<organism evidence="2 3">
    <name type="scientific">Candidatus Nealsonbacteria bacterium CG_4_10_14_0_8_um_filter_35_10</name>
    <dbReference type="NCBI Taxonomy" id="1974683"/>
    <lineage>
        <taxon>Bacteria</taxon>
        <taxon>Candidatus Nealsoniibacteriota</taxon>
    </lineage>
</organism>
<sequence length="133" mass="14932">MTWKDIFAPIGVLLTVLIILNFIFGFIMMQQFKELRGEGGPIQITEVSCVTNSHYVLTLKNATTKTIDSNRLNFYIDNSRVTCEGLNRLEPGVFAECKIGQLATKGNHNLQIEGRISLFGWAKFSTTKGIRCD</sequence>
<name>A0A2M7R862_9BACT</name>
<keyword evidence="1" id="KW-0812">Transmembrane</keyword>
<gene>
    <name evidence="2" type="ORF">COY72_01985</name>
</gene>
<dbReference type="Proteomes" id="UP000230055">
    <property type="component" value="Unassembled WGS sequence"/>
</dbReference>
<comment type="caution">
    <text evidence="2">The sequence shown here is derived from an EMBL/GenBank/DDBJ whole genome shotgun (WGS) entry which is preliminary data.</text>
</comment>
<dbReference type="EMBL" id="PFLX01000051">
    <property type="protein sequence ID" value="PIY90713.1"/>
    <property type="molecule type" value="Genomic_DNA"/>
</dbReference>
<evidence type="ECO:0000313" key="3">
    <source>
        <dbReference type="Proteomes" id="UP000230055"/>
    </source>
</evidence>
<protein>
    <submittedName>
        <fullName evidence="2">Uncharacterized protein</fullName>
    </submittedName>
</protein>
<keyword evidence="1" id="KW-0472">Membrane</keyword>
<accession>A0A2M7R862</accession>
<dbReference type="AlphaFoldDB" id="A0A2M7R862"/>
<feature type="transmembrane region" description="Helical" evidence="1">
    <location>
        <begin position="6"/>
        <end position="27"/>
    </location>
</feature>